<dbReference type="EMBL" id="JAOTJD010000011">
    <property type="protein sequence ID" value="MFD3263849.1"/>
    <property type="molecule type" value="Genomic_DNA"/>
</dbReference>
<evidence type="ECO:0000256" key="2">
    <source>
        <dbReference type="ARBA" id="ARBA00023002"/>
    </source>
</evidence>
<dbReference type="InterPro" id="IPR006311">
    <property type="entry name" value="TAT_signal"/>
</dbReference>
<keyword evidence="8" id="KW-1185">Reference proteome</keyword>
<dbReference type="InterPro" id="IPR011707">
    <property type="entry name" value="Cu-oxidase-like_N"/>
</dbReference>
<accession>A0ABW6CLQ8</accession>
<evidence type="ECO:0000256" key="1">
    <source>
        <dbReference type="ARBA" id="ARBA00022723"/>
    </source>
</evidence>
<dbReference type="Pfam" id="PF07732">
    <property type="entry name" value="Cu-oxidase_3"/>
    <property type="match status" value="1"/>
</dbReference>
<gene>
    <name evidence="7" type="ORF">OCL97_07725</name>
</gene>
<protein>
    <submittedName>
        <fullName evidence="7">Copper resistance system multicopper oxidase</fullName>
    </submittedName>
</protein>
<comment type="caution">
    <text evidence="7">The sequence shown here is derived from an EMBL/GenBank/DDBJ whole genome shotgun (WGS) entry which is preliminary data.</text>
</comment>
<feature type="domain" description="Plastocyanin-like" evidence="4">
    <location>
        <begin position="180"/>
        <end position="341"/>
    </location>
</feature>
<dbReference type="Pfam" id="PF07731">
    <property type="entry name" value="Cu-oxidase_2"/>
    <property type="match status" value="1"/>
</dbReference>
<dbReference type="InterPro" id="IPR008972">
    <property type="entry name" value="Cupredoxin"/>
</dbReference>
<name>A0ABW6CLQ8_9CAUL</name>
<dbReference type="InterPro" id="IPR034282">
    <property type="entry name" value="CuRO_2_CopA"/>
</dbReference>
<dbReference type="PROSITE" id="PS00079">
    <property type="entry name" value="MULTICOPPER_OXIDASE1"/>
    <property type="match status" value="1"/>
</dbReference>
<dbReference type="InterPro" id="IPR002355">
    <property type="entry name" value="Cu_oxidase_Cu_BS"/>
</dbReference>
<organism evidence="7 8">
    <name type="scientific">Phenylobacterium ferrooxidans</name>
    <dbReference type="NCBI Taxonomy" id="2982689"/>
    <lineage>
        <taxon>Bacteria</taxon>
        <taxon>Pseudomonadati</taxon>
        <taxon>Pseudomonadota</taxon>
        <taxon>Alphaproteobacteria</taxon>
        <taxon>Caulobacterales</taxon>
        <taxon>Caulobacteraceae</taxon>
        <taxon>Phenylobacterium</taxon>
    </lineage>
</organism>
<dbReference type="CDD" id="cd13896">
    <property type="entry name" value="CuRO_3_CopA"/>
    <property type="match status" value="1"/>
</dbReference>
<sequence>MFGSSELISRRAVLAAGGGLGLSAALARAAPAYARTSVVQAALAPVAGTRGERALDLEIGHFQLMVGDRPGRAMAINQTIPGPLLRFREGEEAVLRVTNRLEEIASIHWHGIILPPAMDGVPGVSFGGIAPGETFTYRFPLLQSGTYWCHSHSGGQELLGVYAPFIIDPAAPEPFAHERDYVVMLSDWSFEPPEQIIKHLKKQAGYYNYQKRTVPDLFRDAARDGWPATLRERMSWTKMRMDPTDFADVTGYTYTYLVNGLTADANWTGLFTRGERVRLRFIAAGAMTYFDIRIPGLKMTVVQADGQNVQPVDVDEFRIGPGETFDVIVRPADQAYTLFAEAMDRSGFARGTLAPRAGMTAPIPPRRKRPLRTMADMGMDMSGMEMSGDMAGMPGMSNATASPKAPVMDMAGHAAGDMAAVERNRAAVGSQVTSPHAHGAVAANGASSALASMGTPLAAKPGVAPTFIHGPDTHGVGNSSVAMVARNRLHEPGSGFDDPAARVLVYADLRSVTPQEDQRTPTREIELHITGNMERYMWSFDGKKYSEARAPIPFAYGERLRLVLVNDTMMEHPIHLHGMWMELENGAGAHQPRKHTVSVKPAERLTVAITADAPGQWAMHCHLLLHMEMGMFRVIEVSSPPQ</sequence>
<dbReference type="PANTHER" id="PTHR11709:SF394">
    <property type="entry name" value="FI03373P-RELATED"/>
    <property type="match status" value="1"/>
</dbReference>
<feature type="domain" description="Plastocyanin-like" evidence="5">
    <location>
        <begin position="519"/>
        <end position="638"/>
    </location>
</feature>
<dbReference type="Pfam" id="PF00394">
    <property type="entry name" value="Cu-oxidase"/>
    <property type="match status" value="1"/>
</dbReference>
<evidence type="ECO:0000259" key="6">
    <source>
        <dbReference type="Pfam" id="PF07732"/>
    </source>
</evidence>
<dbReference type="Proteomes" id="UP001598130">
    <property type="component" value="Unassembled WGS sequence"/>
</dbReference>
<dbReference type="InterPro" id="IPR006376">
    <property type="entry name" value="Cu-R_CopA"/>
</dbReference>
<dbReference type="InterPro" id="IPR045087">
    <property type="entry name" value="Cu-oxidase_fam"/>
</dbReference>
<dbReference type="Gene3D" id="2.60.40.420">
    <property type="entry name" value="Cupredoxins - blue copper proteins"/>
    <property type="match status" value="3"/>
</dbReference>
<dbReference type="InterPro" id="IPR033138">
    <property type="entry name" value="Cu_oxidase_CS"/>
</dbReference>
<dbReference type="PANTHER" id="PTHR11709">
    <property type="entry name" value="MULTI-COPPER OXIDASE"/>
    <property type="match status" value="1"/>
</dbReference>
<dbReference type="InterPro" id="IPR011706">
    <property type="entry name" value="Cu-oxidase_C"/>
</dbReference>
<reference evidence="7 8" key="1">
    <citation type="submission" date="2022-09" db="EMBL/GenBank/DDBJ databases">
        <title>New species of Phenylobacterium.</title>
        <authorList>
            <person name="Mieszkin S."/>
        </authorList>
    </citation>
    <scope>NUCLEOTIDE SEQUENCE [LARGE SCALE GENOMIC DNA]</scope>
    <source>
        <strain evidence="7 8">HK31-G</strain>
    </source>
</reference>
<dbReference type="SUPFAM" id="SSF49503">
    <property type="entry name" value="Cupredoxins"/>
    <property type="match status" value="3"/>
</dbReference>
<keyword evidence="3" id="KW-0186">Copper</keyword>
<dbReference type="PROSITE" id="PS00080">
    <property type="entry name" value="MULTICOPPER_OXIDASE2"/>
    <property type="match status" value="1"/>
</dbReference>
<dbReference type="InterPro" id="IPR034279">
    <property type="entry name" value="CuRO_3_CopA"/>
</dbReference>
<feature type="domain" description="Plastocyanin-like" evidence="6">
    <location>
        <begin position="71"/>
        <end position="170"/>
    </location>
</feature>
<evidence type="ECO:0000256" key="3">
    <source>
        <dbReference type="ARBA" id="ARBA00023008"/>
    </source>
</evidence>
<keyword evidence="1" id="KW-0479">Metal-binding</keyword>
<evidence type="ECO:0000313" key="8">
    <source>
        <dbReference type="Proteomes" id="UP001598130"/>
    </source>
</evidence>
<evidence type="ECO:0000313" key="7">
    <source>
        <dbReference type="EMBL" id="MFD3263849.1"/>
    </source>
</evidence>
<dbReference type="InterPro" id="IPR001117">
    <property type="entry name" value="Cu-oxidase_2nd"/>
</dbReference>
<keyword evidence="2" id="KW-0560">Oxidoreductase</keyword>
<dbReference type="RefSeq" id="WP_377369074.1">
    <property type="nucleotide sequence ID" value="NZ_JAOTJD010000011.1"/>
</dbReference>
<proteinExistence type="predicted"/>
<evidence type="ECO:0000259" key="4">
    <source>
        <dbReference type="Pfam" id="PF00394"/>
    </source>
</evidence>
<dbReference type="CDD" id="cd13874">
    <property type="entry name" value="CuRO_2_CopA"/>
    <property type="match status" value="1"/>
</dbReference>
<dbReference type="PROSITE" id="PS51318">
    <property type="entry name" value="TAT"/>
    <property type="match status" value="1"/>
</dbReference>
<evidence type="ECO:0000259" key="5">
    <source>
        <dbReference type="Pfam" id="PF07731"/>
    </source>
</evidence>
<dbReference type="NCBIfam" id="TIGR01480">
    <property type="entry name" value="copper_res_A"/>
    <property type="match status" value="1"/>
</dbReference>